<evidence type="ECO:0000256" key="4">
    <source>
        <dbReference type="ARBA" id="ARBA00022448"/>
    </source>
</evidence>
<comment type="similarity">
    <text evidence="3">Belongs to the exportin family.</text>
</comment>
<evidence type="ECO:0000256" key="5">
    <source>
        <dbReference type="ARBA" id="ARBA00022490"/>
    </source>
</evidence>
<dbReference type="InterPro" id="IPR044189">
    <property type="entry name" value="XPO4/7-like"/>
</dbReference>
<dbReference type="EMBL" id="BRYB01002943">
    <property type="protein sequence ID" value="GMI27904.1"/>
    <property type="molecule type" value="Genomic_DNA"/>
</dbReference>
<evidence type="ECO:0000313" key="8">
    <source>
        <dbReference type="EMBL" id="GMI27904.1"/>
    </source>
</evidence>
<dbReference type="PANTHER" id="PTHR12596:SF2">
    <property type="entry name" value="EXPORTIN-7 ISOFORM X1"/>
    <property type="match status" value="1"/>
</dbReference>
<name>A0ABQ6MLA2_9STRA</name>
<proteinExistence type="inferred from homology"/>
<keyword evidence="4" id="KW-0813">Transport</keyword>
<keyword evidence="5" id="KW-0963">Cytoplasm</keyword>
<evidence type="ECO:0000256" key="1">
    <source>
        <dbReference type="ARBA" id="ARBA00004123"/>
    </source>
</evidence>
<dbReference type="PANTHER" id="PTHR12596">
    <property type="entry name" value="EXPORTIN 4,7-RELATED"/>
    <property type="match status" value="1"/>
</dbReference>
<comment type="caution">
    <text evidence="8">The sequence shown here is derived from an EMBL/GenBank/DDBJ whole genome shotgun (WGS) entry which is preliminary data.</text>
</comment>
<keyword evidence="9" id="KW-1185">Reference proteome</keyword>
<dbReference type="InterPro" id="IPR011989">
    <property type="entry name" value="ARM-like"/>
</dbReference>
<evidence type="ECO:0000256" key="6">
    <source>
        <dbReference type="ARBA" id="ARBA00022927"/>
    </source>
</evidence>
<evidence type="ECO:0000313" key="9">
    <source>
        <dbReference type="Proteomes" id="UP001165060"/>
    </source>
</evidence>
<keyword evidence="6" id="KW-0653">Protein transport</keyword>
<evidence type="ECO:0000256" key="7">
    <source>
        <dbReference type="ARBA" id="ARBA00023242"/>
    </source>
</evidence>
<sequence length="431" mass="48483">METVRFLLLHHTAEHFPFLSAPSNTRHRTTFHTTLTRLLFSSTPEEQPLTWEQFISPISDTLSKLNSLSNAELRAQNVLGPLIGVLRDLRGIASSLHNRRTYGLLFDTLFPAHFPLFVRIAEVWFDEPAVTTSLLKFIHEFVYNKANRVNFDQSSPNGIHLFRMTSNVVCGYARNMLASTQPVPEHEEYKKKFKGLGLALEVLNSALSGNYVCFGVFALYQDPVLENGLDVALKLVLSVPLDSILSYPKLAKSYFAFLEVVFRSHIATVLMLDTPTLMQLLNAIHEGLQSSDAPLSSSCATTIDHLSTYFFNNQGKQKQEVKQLEAHINSQPSLFPSLTATLFNLLLFGSAANHWAVMRPMLSLMLASEDSFTSYKEQLMSTQTPENKQLLSAAFAKLLEDVARSLESANRDRFTQKLTAFRINARSFLTL</sequence>
<gene>
    <name evidence="8" type="ORF">TeGR_g12485</name>
</gene>
<evidence type="ECO:0000256" key="2">
    <source>
        <dbReference type="ARBA" id="ARBA00004496"/>
    </source>
</evidence>
<comment type="subcellular location">
    <subcellularLocation>
        <location evidence="2">Cytoplasm</location>
    </subcellularLocation>
    <subcellularLocation>
        <location evidence="1">Nucleus</location>
    </subcellularLocation>
</comment>
<evidence type="ECO:0000256" key="3">
    <source>
        <dbReference type="ARBA" id="ARBA00009466"/>
    </source>
</evidence>
<organism evidence="8 9">
    <name type="scientific">Tetraparma gracilis</name>
    <dbReference type="NCBI Taxonomy" id="2962635"/>
    <lineage>
        <taxon>Eukaryota</taxon>
        <taxon>Sar</taxon>
        <taxon>Stramenopiles</taxon>
        <taxon>Ochrophyta</taxon>
        <taxon>Bolidophyceae</taxon>
        <taxon>Parmales</taxon>
        <taxon>Triparmaceae</taxon>
        <taxon>Tetraparma</taxon>
    </lineage>
</organism>
<accession>A0ABQ6MLA2</accession>
<dbReference type="Gene3D" id="1.25.10.10">
    <property type="entry name" value="Leucine-rich Repeat Variant"/>
    <property type="match status" value="1"/>
</dbReference>
<reference evidence="8 9" key="1">
    <citation type="journal article" date="2023" name="Commun. Biol.">
        <title>Genome analysis of Parmales, the sister group of diatoms, reveals the evolutionary specialization of diatoms from phago-mixotrophs to photoautotrophs.</title>
        <authorList>
            <person name="Ban H."/>
            <person name="Sato S."/>
            <person name="Yoshikawa S."/>
            <person name="Yamada K."/>
            <person name="Nakamura Y."/>
            <person name="Ichinomiya M."/>
            <person name="Sato N."/>
            <person name="Blanc-Mathieu R."/>
            <person name="Endo H."/>
            <person name="Kuwata A."/>
            <person name="Ogata H."/>
        </authorList>
    </citation>
    <scope>NUCLEOTIDE SEQUENCE [LARGE SCALE GENOMIC DNA]</scope>
</reference>
<protein>
    <submittedName>
        <fullName evidence="8">Uncharacterized protein</fullName>
    </submittedName>
</protein>
<keyword evidence="7" id="KW-0539">Nucleus</keyword>
<dbReference type="Proteomes" id="UP001165060">
    <property type="component" value="Unassembled WGS sequence"/>
</dbReference>